<dbReference type="PROSITE" id="PS50110">
    <property type="entry name" value="RESPONSE_REGULATORY"/>
    <property type="match status" value="1"/>
</dbReference>
<keyword evidence="1 6" id="KW-0597">Phosphoprotein</keyword>
<keyword evidence="4 7" id="KW-0238">DNA-binding</keyword>
<dbReference type="GO" id="GO:0000976">
    <property type="term" value="F:transcription cis-regulatory region binding"/>
    <property type="evidence" value="ECO:0007669"/>
    <property type="project" value="TreeGrafter"/>
</dbReference>
<evidence type="ECO:0000256" key="4">
    <source>
        <dbReference type="ARBA" id="ARBA00023125"/>
    </source>
</evidence>
<protein>
    <submittedName>
        <fullName evidence="10">Response regulator transcription factor</fullName>
    </submittedName>
</protein>
<dbReference type="AlphaFoldDB" id="A0A4T3F8R6"/>
<feature type="domain" description="OmpR/PhoB-type" evidence="9">
    <location>
        <begin position="127"/>
        <end position="225"/>
    </location>
</feature>
<dbReference type="GO" id="GO:0032993">
    <property type="term" value="C:protein-DNA complex"/>
    <property type="evidence" value="ECO:0007669"/>
    <property type="project" value="TreeGrafter"/>
</dbReference>
<dbReference type="CDD" id="cd19935">
    <property type="entry name" value="REC_OmpR_CusR-like"/>
    <property type="match status" value="1"/>
</dbReference>
<evidence type="ECO:0000313" key="11">
    <source>
        <dbReference type="Proteomes" id="UP000309389"/>
    </source>
</evidence>
<dbReference type="Gene3D" id="3.40.50.2300">
    <property type="match status" value="1"/>
</dbReference>
<evidence type="ECO:0000256" key="1">
    <source>
        <dbReference type="ARBA" id="ARBA00022553"/>
    </source>
</evidence>
<evidence type="ECO:0000256" key="3">
    <source>
        <dbReference type="ARBA" id="ARBA00023015"/>
    </source>
</evidence>
<dbReference type="CDD" id="cd00383">
    <property type="entry name" value="trans_reg_C"/>
    <property type="match status" value="1"/>
</dbReference>
<keyword evidence="11" id="KW-1185">Reference proteome</keyword>
<dbReference type="InterPro" id="IPR001867">
    <property type="entry name" value="OmpR/PhoB-type_DNA-bd"/>
</dbReference>
<feature type="DNA-binding region" description="OmpR/PhoB-type" evidence="7">
    <location>
        <begin position="127"/>
        <end position="225"/>
    </location>
</feature>
<dbReference type="Gene3D" id="1.10.10.10">
    <property type="entry name" value="Winged helix-like DNA-binding domain superfamily/Winged helix DNA-binding domain"/>
    <property type="match status" value="1"/>
</dbReference>
<dbReference type="InterPro" id="IPR001789">
    <property type="entry name" value="Sig_transdc_resp-reg_receiver"/>
</dbReference>
<evidence type="ECO:0000256" key="2">
    <source>
        <dbReference type="ARBA" id="ARBA00023012"/>
    </source>
</evidence>
<keyword evidence="3" id="KW-0805">Transcription regulation</keyword>
<evidence type="ECO:0000259" key="8">
    <source>
        <dbReference type="PROSITE" id="PS50110"/>
    </source>
</evidence>
<proteinExistence type="predicted"/>
<dbReference type="GO" id="GO:0006355">
    <property type="term" value="P:regulation of DNA-templated transcription"/>
    <property type="evidence" value="ECO:0007669"/>
    <property type="project" value="InterPro"/>
</dbReference>
<name>A0A4T3F8R6_9SPHN</name>
<evidence type="ECO:0000256" key="5">
    <source>
        <dbReference type="ARBA" id="ARBA00023163"/>
    </source>
</evidence>
<comment type="caution">
    <text evidence="10">The sequence shown here is derived from an EMBL/GenBank/DDBJ whole genome shotgun (WGS) entry which is preliminary data.</text>
</comment>
<dbReference type="FunFam" id="3.40.50.2300:FF:000001">
    <property type="entry name" value="DNA-binding response regulator PhoB"/>
    <property type="match status" value="1"/>
</dbReference>
<dbReference type="InterPro" id="IPR039420">
    <property type="entry name" value="WalR-like"/>
</dbReference>
<dbReference type="SMART" id="SM00862">
    <property type="entry name" value="Trans_reg_C"/>
    <property type="match status" value="1"/>
</dbReference>
<organism evidence="10 11">
    <name type="scientific">Alteraurantiacibacter aquimixticola</name>
    <dbReference type="NCBI Taxonomy" id="2489173"/>
    <lineage>
        <taxon>Bacteria</taxon>
        <taxon>Pseudomonadati</taxon>
        <taxon>Pseudomonadota</taxon>
        <taxon>Alphaproteobacteria</taxon>
        <taxon>Sphingomonadales</taxon>
        <taxon>Erythrobacteraceae</taxon>
        <taxon>Alteraurantiacibacter</taxon>
    </lineage>
</organism>
<dbReference type="PANTHER" id="PTHR48111">
    <property type="entry name" value="REGULATOR OF RPOS"/>
    <property type="match status" value="1"/>
</dbReference>
<dbReference type="OrthoDB" id="7407049at2"/>
<evidence type="ECO:0000256" key="7">
    <source>
        <dbReference type="PROSITE-ProRule" id="PRU01091"/>
    </source>
</evidence>
<dbReference type="Proteomes" id="UP000309389">
    <property type="component" value="Unassembled WGS sequence"/>
</dbReference>
<dbReference type="GO" id="GO:0000156">
    <property type="term" value="F:phosphorelay response regulator activity"/>
    <property type="evidence" value="ECO:0007669"/>
    <property type="project" value="TreeGrafter"/>
</dbReference>
<dbReference type="FunFam" id="1.10.10.10:FF:000005">
    <property type="entry name" value="Two-component system response regulator"/>
    <property type="match status" value="1"/>
</dbReference>
<gene>
    <name evidence="10" type="ORF">E5222_05910</name>
</gene>
<keyword evidence="5" id="KW-0804">Transcription</keyword>
<evidence type="ECO:0000256" key="6">
    <source>
        <dbReference type="PROSITE-ProRule" id="PRU00169"/>
    </source>
</evidence>
<dbReference type="Pfam" id="PF00072">
    <property type="entry name" value="Response_reg"/>
    <property type="match status" value="1"/>
</dbReference>
<dbReference type="InterPro" id="IPR036388">
    <property type="entry name" value="WH-like_DNA-bd_sf"/>
</dbReference>
<dbReference type="SUPFAM" id="SSF52172">
    <property type="entry name" value="CheY-like"/>
    <property type="match status" value="1"/>
</dbReference>
<dbReference type="PROSITE" id="PS51755">
    <property type="entry name" value="OMPR_PHOB"/>
    <property type="match status" value="1"/>
</dbReference>
<sequence length="228" mass="26163">MNLLVVEDDERVRRFVRRGLQAEGHTVTLARDGPDGFERARHEDYDVVILDVMLPGIDGNQVCSRLRSERRAMPIMMLTALDQTDQKVSALRGGADDYLTKPFDFDELLARIEALGRRSKKLARQDSEIIQLGSLSIDKASMTVHYEGRDIELTAKEFGLLELFAESRGRVLSRTRILNKIWGYDSDPLTNIVDVYVRRLRGKMDWGPQTGWIRTVRSYGYKMQPMLD</sequence>
<dbReference type="Pfam" id="PF00486">
    <property type="entry name" value="Trans_reg_C"/>
    <property type="match status" value="1"/>
</dbReference>
<feature type="domain" description="Response regulatory" evidence="8">
    <location>
        <begin position="2"/>
        <end position="116"/>
    </location>
</feature>
<accession>A0A4T3F8R6</accession>
<keyword evidence="2" id="KW-0902">Two-component regulatory system</keyword>
<dbReference type="InterPro" id="IPR011006">
    <property type="entry name" value="CheY-like_superfamily"/>
</dbReference>
<feature type="modified residue" description="4-aspartylphosphate" evidence="6">
    <location>
        <position position="51"/>
    </location>
</feature>
<dbReference type="SMART" id="SM00448">
    <property type="entry name" value="REC"/>
    <property type="match status" value="1"/>
</dbReference>
<evidence type="ECO:0000313" key="10">
    <source>
        <dbReference type="EMBL" id="TIX52162.1"/>
    </source>
</evidence>
<dbReference type="EMBL" id="SSHH01000001">
    <property type="protein sequence ID" value="TIX52162.1"/>
    <property type="molecule type" value="Genomic_DNA"/>
</dbReference>
<evidence type="ECO:0000259" key="9">
    <source>
        <dbReference type="PROSITE" id="PS51755"/>
    </source>
</evidence>
<dbReference type="GO" id="GO:0005829">
    <property type="term" value="C:cytosol"/>
    <property type="evidence" value="ECO:0007669"/>
    <property type="project" value="TreeGrafter"/>
</dbReference>
<reference evidence="10 11" key="1">
    <citation type="submission" date="2019-04" db="EMBL/GenBank/DDBJ databases">
        <title>Altererythrobacter aquimixticola sp. nov., isolated from sediment of junction between the ocean and a freshwater spring.</title>
        <authorList>
            <person name="Yoon J.-H."/>
        </authorList>
    </citation>
    <scope>NUCLEOTIDE SEQUENCE [LARGE SCALE GENOMIC DNA]</scope>
    <source>
        <strain evidence="10 11">SSKS-13</strain>
    </source>
</reference>
<dbReference type="PANTHER" id="PTHR48111:SF1">
    <property type="entry name" value="TWO-COMPONENT RESPONSE REGULATOR ORR33"/>
    <property type="match status" value="1"/>
</dbReference>